<name>A0A5J4N5N5_9TREM</name>
<proteinExistence type="predicted"/>
<protein>
    <submittedName>
        <fullName evidence="1">Uncharacterized protein</fullName>
    </submittedName>
</protein>
<evidence type="ECO:0000313" key="1">
    <source>
        <dbReference type="EMBL" id="KAA3670815.1"/>
    </source>
</evidence>
<reference evidence="1 2" key="1">
    <citation type="journal article" date="2019" name="Gigascience">
        <title>Whole-genome sequence of the oriental lung fluke Paragonimus westermani.</title>
        <authorList>
            <person name="Oey H."/>
            <person name="Zakrzewski M."/>
            <person name="Narain K."/>
            <person name="Devi K.R."/>
            <person name="Agatsuma T."/>
            <person name="Nawaratna S."/>
            <person name="Gobert G.N."/>
            <person name="Jones M.K."/>
            <person name="Ragan M.A."/>
            <person name="McManus D.P."/>
            <person name="Krause L."/>
        </authorList>
    </citation>
    <scope>NUCLEOTIDE SEQUENCE [LARGE SCALE GENOMIC DNA]</scope>
    <source>
        <strain evidence="1 2">IND2009</strain>
    </source>
</reference>
<dbReference type="AlphaFoldDB" id="A0A5J4N5N5"/>
<keyword evidence="2" id="KW-1185">Reference proteome</keyword>
<organism evidence="1 2">
    <name type="scientific">Paragonimus westermani</name>
    <dbReference type="NCBI Taxonomy" id="34504"/>
    <lineage>
        <taxon>Eukaryota</taxon>
        <taxon>Metazoa</taxon>
        <taxon>Spiralia</taxon>
        <taxon>Lophotrochozoa</taxon>
        <taxon>Platyhelminthes</taxon>
        <taxon>Trematoda</taxon>
        <taxon>Digenea</taxon>
        <taxon>Plagiorchiida</taxon>
        <taxon>Troglotremata</taxon>
        <taxon>Troglotrematidae</taxon>
        <taxon>Paragonimus</taxon>
    </lineage>
</organism>
<evidence type="ECO:0000313" key="2">
    <source>
        <dbReference type="Proteomes" id="UP000324629"/>
    </source>
</evidence>
<gene>
    <name evidence="1" type="ORF">DEA37_0001249</name>
</gene>
<dbReference type="Proteomes" id="UP000324629">
    <property type="component" value="Unassembled WGS sequence"/>
</dbReference>
<comment type="caution">
    <text evidence="1">The sequence shown here is derived from an EMBL/GenBank/DDBJ whole genome shotgun (WGS) entry which is preliminary data.</text>
</comment>
<accession>A0A5J4N5N5</accession>
<dbReference type="EMBL" id="QNGE01008207">
    <property type="protein sequence ID" value="KAA3670815.1"/>
    <property type="molecule type" value="Genomic_DNA"/>
</dbReference>
<sequence length="445" mass="50715">MKKGQKSLLTEVQTVLEKAALTFPETQSSVNAKSQKRSANIDQDPCVLYCTLSATKGTTSVTKSSVFPGRLPGTALKSTPSCQHIAMYKPVYETAPYKTCLIKSPKRLNKNIPTVDVKTDKNSKKCIRDAITRYNDPNYTVNILASNSVDAHHEYDESAMLNLESHFDKLRIKLENTCLCVRKMKWKIAPLSVSKIQRIRSLLSEYNFDIVTWGFRNMFYEQATRGENNHSLEKAFLCKYRLAFRLLQTFVNVFHFLNPTAANSTQLAWVCLMFRRFICLRDCLQAGYTLLSHTGDHVSLHTNSFGEDPLGCWLSSVKSMNAYHQPVEGDFDLCKAYLTIGKLTTPTPSRLFGLTDLRSLFNFVCSLEHLKMYTCLRENLESEQLEAILLTVYFRVLPDLLRDSNWHSREASDFRHIHGLMCSSYPVLLKNVFDPQNSISFGMTV</sequence>